<organism evidence="3 4">
    <name type="scientific">Paenibacillus campinasensis</name>
    <dbReference type="NCBI Taxonomy" id="66347"/>
    <lineage>
        <taxon>Bacteria</taxon>
        <taxon>Bacillati</taxon>
        <taxon>Bacillota</taxon>
        <taxon>Bacilli</taxon>
        <taxon>Bacillales</taxon>
        <taxon>Paenibacillaceae</taxon>
        <taxon>Paenibacillus</taxon>
    </lineage>
</organism>
<evidence type="ECO:0000256" key="1">
    <source>
        <dbReference type="SAM" id="SignalP"/>
    </source>
</evidence>
<evidence type="ECO:0000313" key="5">
    <source>
        <dbReference type="Proteomes" id="UP000435177"/>
    </source>
</evidence>
<dbReference type="AlphaFoldDB" id="A0A268EPE5"/>
<dbReference type="Proteomes" id="UP000435177">
    <property type="component" value="Unassembled WGS sequence"/>
</dbReference>
<evidence type="ECO:0000313" key="4">
    <source>
        <dbReference type="Proteomes" id="UP000215596"/>
    </source>
</evidence>
<sequence length="90" mass="9844">MKKMVASFLAVLSLALILVVPAFAQNHTTNQNDMNTNNMNTNTVNTNNMNANRYNANATAGNNNRTDWGWLGLLGLAGLIGLRGRNPERQ</sequence>
<dbReference type="Proteomes" id="UP000215596">
    <property type="component" value="Unassembled WGS sequence"/>
</dbReference>
<dbReference type="NCBIfam" id="NF038039">
    <property type="entry name" value="WGxxGxxG-CTERM"/>
    <property type="match status" value="1"/>
</dbReference>
<evidence type="ECO:0000313" key="2">
    <source>
        <dbReference type="EMBL" id="MUG66164.1"/>
    </source>
</evidence>
<keyword evidence="5" id="KW-1185">Reference proteome</keyword>
<evidence type="ECO:0000313" key="3">
    <source>
        <dbReference type="EMBL" id="PAD74994.1"/>
    </source>
</evidence>
<dbReference type="NCBIfam" id="NF041742">
    <property type="entry name" value="WGxxGxxG_fam"/>
    <property type="match status" value="1"/>
</dbReference>
<keyword evidence="1" id="KW-0732">Signal</keyword>
<feature type="signal peptide" evidence="1">
    <location>
        <begin position="1"/>
        <end position="24"/>
    </location>
</feature>
<accession>A0A268EPE5</accession>
<feature type="chain" id="PRO_5032325689" description="MYXO-CTERM domain-containing protein" evidence="1">
    <location>
        <begin position="25"/>
        <end position="90"/>
    </location>
</feature>
<name>A0A268EPE5_9BACL</name>
<evidence type="ECO:0008006" key="6">
    <source>
        <dbReference type="Google" id="ProtNLM"/>
    </source>
</evidence>
<reference evidence="2 5" key="2">
    <citation type="submission" date="2019-11" db="EMBL/GenBank/DDBJ databases">
        <title>Draft genome sequences of five Paenibacillus species of dairy origin.</title>
        <authorList>
            <person name="Olajide A.M."/>
            <person name="Chen S."/>
            <person name="Lapointe G."/>
        </authorList>
    </citation>
    <scope>NUCLEOTIDE SEQUENCE [LARGE SCALE GENOMIC DNA]</scope>
    <source>
        <strain evidence="2 5">3CS1</strain>
    </source>
</reference>
<protein>
    <recommendedName>
        <fullName evidence="6">MYXO-CTERM domain-containing protein</fullName>
    </recommendedName>
</protein>
<comment type="caution">
    <text evidence="3">The sequence shown here is derived from an EMBL/GenBank/DDBJ whole genome shotgun (WGS) entry which is preliminary data.</text>
</comment>
<dbReference type="EMBL" id="NPBY01000049">
    <property type="protein sequence ID" value="PAD74994.1"/>
    <property type="molecule type" value="Genomic_DNA"/>
</dbReference>
<gene>
    <name evidence="3" type="ORF">CHH67_17100</name>
    <name evidence="2" type="ORF">GNP94_09075</name>
</gene>
<reference evidence="3 4" key="1">
    <citation type="submission" date="2017-07" db="EMBL/GenBank/DDBJ databases">
        <title>Isolation and whole genome analysis of endospore-forming bacteria from heroin.</title>
        <authorList>
            <person name="Kalinowski J."/>
            <person name="Ahrens B."/>
            <person name="Al-Dilaimi A."/>
            <person name="Winkler A."/>
            <person name="Wibberg D."/>
            <person name="Schleenbecker U."/>
            <person name="Ruckert C."/>
            <person name="Wolfel R."/>
            <person name="Grass G."/>
        </authorList>
    </citation>
    <scope>NUCLEOTIDE SEQUENCE [LARGE SCALE GENOMIC DNA]</scope>
    <source>
        <strain evidence="3 4">7537-G1</strain>
    </source>
</reference>
<dbReference type="RefSeq" id="WP_095266415.1">
    <property type="nucleotide sequence ID" value="NZ_NPBY01000049.1"/>
</dbReference>
<dbReference type="EMBL" id="WOAA01000005">
    <property type="protein sequence ID" value="MUG66164.1"/>
    <property type="molecule type" value="Genomic_DNA"/>
</dbReference>
<proteinExistence type="predicted"/>